<dbReference type="Proteomes" id="UP000827092">
    <property type="component" value="Unassembled WGS sequence"/>
</dbReference>
<name>A0AAV6TTC0_9ARAC</name>
<evidence type="ECO:0000313" key="2">
    <source>
        <dbReference type="Proteomes" id="UP000827092"/>
    </source>
</evidence>
<proteinExistence type="predicted"/>
<accession>A0AAV6TTC0</accession>
<protein>
    <submittedName>
        <fullName evidence="1">Uncharacterized protein</fullName>
    </submittedName>
</protein>
<keyword evidence="2" id="KW-1185">Reference proteome</keyword>
<organism evidence="1 2">
    <name type="scientific">Oedothorax gibbosus</name>
    <dbReference type="NCBI Taxonomy" id="931172"/>
    <lineage>
        <taxon>Eukaryota</taxon>
        <taxon>Metazoa</taxon>
        <taxon>Ecdysozoa</taxon>
        <taxon>Arthropoda</taxon>
        <taxon>Chelicerata</taxon>
        <taxon>Arachnida</taxon>
        <taxon>Araneae</taxon>
        <taxon>Araneomorphae</taxon>
        <taxon>Entelegynae</taxon>
        <taxon>Araneoidea</taxon>
        <taxon>Linyphiidae</taxon>
        <taxon>Erigoninae</taxon>
        <taxon>Oedothorax</taxon>
    </lineage>
</organism>
<comment type="caution">
    <text evidence="1">The sequence shown here is derived from an EMBL/GenBank/DDBJ whole genome shotgun (WGS) entry which is preliminary data.</text>
</comment>
<sequence length="98" mass="11413">MKGTNYKTGSFIPLIHNEEIAFGRILFILIKDGKDLYFAVETFSTLFVPQLGIYEIVEPKEDIILKHIRDFPDYYPLQIYEIENAKYICLHHAMAISS</sequence>
<dbReference type="EMBL" id="JAFNEN010001095">
    <property type="protein sequence ID" value="KAG8175013.1"/>
    <property type="molecule type" value="Genomic_DNA"/>
</dbReference>
<gene>
    <name evidence="1" type="ORF">JTE90_027494</name>
</gene>
<dbReference type="AlphaFoldDB" id="A0AAV6TTC0"/>
<evidence type="ECO:0000313" key="1">
    <source>
        <dbReference type="EMBL" id="KAG8175013.1"/>
    </source>
</evidence>
<reference evidence="1 2" key="1">
    <citation type="journal article" date="2022" name="Nat. Ecol. Evol.">
        <title>A masculinizing supergene underlies an exaggerated male reproductive morph in a spider.</title>
        <authorList>
            <person name="Hendrickx F."/>
            <person name="De Corte Z."/>
            <person name="Sonet G."/>
            <person name="Van Belleghem S.M."/>
            <person name="Kostlbacher S."/>
            <person name="Vangestel C."/>
        </authorList>
    </citation>
    <scope>NUCLEOTIDE SEQUENCE [LARGE SCALE GENOMIC DNA]</scope>
    <source>
        <strain evidence="1">W744_W776</strain>
    </source>
</reference>